<proteinExistence type="predicted"/>
<name>A0ABV8RTF6_9SPHN</name>
<evidence type="ECO:0000313" key="2">
    <source>
        <dbReference type="Proteomes" id="UP001595828"/>
    </source>
</evidence>
<comment type="caution">
    <text evidence="1">The sequence shown here is derived from an EMBL/GenBank/DDBJ whole genome shotgun (WGS) entry which is preliminary data.</text>
</comment>
<keyword evidence="2" id="KW-1185">Reference proteome</keyword>
<gene>
    <name evidence="1" type="ORF">ACFO0A_14055</name>
</gene>
<reference evidence="2" key="1">
    <citation type="journal article" date="2019" name="Int. J. Syst. Evol. Microbiol.">
        <title>The Global Catalogue of Microorganisms (GCM) 10K type strain sequencing project: providing services to taxonomists for standard genome sequencing and annotation.</title>
        <authorList>
            <consortium name="The Broad Institute Genomics Platform"/>
            <consortium name="The Broad Institute Genome Sequencing Center for Infectious Disease"/>
            <person name="Wu L."/>
            <person name="Ma J."/>
        </authorList>
    </citation>
    <scope>NUCLEOTIDE SEQUENCE [LARGE SCALE GENOMIC DNA]</scope>
    <source>
        <strain evidence="2">CGMCC 1.12989</strain>
    </source>
</reference>
<accession>A0ABV8RTF6</accession>
<dbReference type="PANTHER" id="PTHR38733">
    <property type="entry name" value="PROTEIN MCRC"/>
    <property type="match status" value="1"/>
</dbReference>
<dbReference type="Proteomes" id="UP001595828">
    <property type="component" value="Unassembled WGS sequence"/>
</dbReference>
<evidence type="ECO:0008006" key="3">
    <source>
        <dbReference type="Google" id="ProtNLM"/>
    </source>
</evidence>
<sequence length="358" mass="40968">MTIPIQNLYYIFCYAWSHFPAGAQVDVGIDDCPDLANLFARLLLDNTHRLIRRGLDRGYLEQVEELKAPRGRMLIDRMIKEQSLRRGAAICSFDELRHDVLHNQIIKATARSLMSVESISKRQHEGLALLLRQLSLVSDIRLTGSSFRRVQLSRDRHLYGLLMRLCEFVFYSLLPDENGASSKFADILKDEVRMSTVFEEFLRNFYAHEQSDFRVKRDNMTWDADALTPGAGAILPTMETDISLTSSERTIVIDAKYYKETLVGRPGFPKRLRSTHLYQLFTYLHHATLRYPGTLVDGALVYPAVGTSISVDYQVSNHRLRVVAIDLNRAWKEIHDDLLGIIDRDFAPLPSDLLADAH</sequence>
<protein>
    <recommendedName>
        <fullName evidence="3">5-methylcytosine-specific restriction enzyme subunit McrC</fullName>
    </recommendedName>
</protein>
<dbReference type="RefSeq" id="WP_379539670.1">
    <property type="nucleotide sequence ID" value="NZ_JBHSDR010000008.1"/>
</dbReference>
<evidence type="ECO:0000313" key="1">
    <source>
        <dbReference type="EMBL" id="MFC4296180.1"/>
    </source>
</evidence>
<organism evidence="1 2">
    <name type="scientific">Novosphingobium tardum</name>
    <dbReference type="NCBI Taxonomy" id="1538021"/>
    <lineage>
        <taxon>Bacteria</taxon>
        <taxon>Pseudomonadati</taxon>
        <taxon>Pseudomonadota</taxon>
        <taxon>Alphaproteobacteria</taxon>
        <taxon>Sphingomonadales</taxon>
        <taxon>Sphingomonadaceae</taxon>
        <taxon>Novosphingobium</taxon>
    </lineage>
</organism>
<dbReference type="EMBL" id="JBHSDR010000008">
    <property type="protein sequence ID" value="MFC4296180.1"/>
    <property type="molecule type" value="Genomic_DNA"/>
</dbReference>
<dbReference type="PIRSF" id="PIRSF003109">
    <property type="entry name" value="McrC"/>
    <property type="match status" value="1"/>
</dbReference>
<dbReference type="InterPro" id="IPR014407">
    <property type="entry name" value="McrC_bac"/>
</dbReference>
<dbReference type="Pfam" id="PF10117">
    <property type="entry name" value="McrBC"/>
    <property type="match status" value="1"/>
</dbReference>
<dbReference type="InterPro" id="IPR019292">
    <property type="entry name" value="McrC"/>
</dbReference>
<dbReference type="PANTHER" id="PTHR38733:SF1">
    <property type="entry name" value="TYPE IV METHYL-DIRECTED RESTRICTION ENZYME ECOKMCRBC"/>
    <property type="match status" value="1"/>
</dbReference>